<organism evidence="3 4">
    <name type="scientific">Senna tora</name>
    <dbReference type="NCBI Taxonomy" id="362788"/>
    <lineage>
        <taxon>Eukaryota</taxon>
        <taxon>Viridiplantae</taxon>
        <taxon>Streptophyta</taxon>
        <taxon>Embryophyta</taxon>
        <taxon>Tracheophyta</taxon>
        <taxon>Spermatophyta</taxon>
        <taxon>Magnoliopsida</taxon>
        <taxon>eudicotyledons</taxon>
        <taxon>Gunneridae</taxon>
        <taxon>Pentapetalae</taxon>
        <taxon>rosids</taxon>
        <taxon>fabids</taxon>
        <taxon>Fabales</taxon>
        <taxon>Fabaceae</taxon>
        <taxon>Caesalpinioideae</taxon>
        <taxon>Cassia clade</taxon>
        <taxon>Senna</taxon>
    </lineage>
</organism>
<proteinExistence type="inferred from homology"/>
<name>A0A834SI84_9FABA</name>
<dbReference type="SMART" id="SM00554">
    <property type="entry name" value="FAS1"/>
    <property type="match status" value="1"/>
</dbReference>
<dbReference type="Proteomes" id="UP000634136">
    <property type="component" value="Unassembled WGS sequence"/>
</dbReference>
<dbReference type="InterPro" id="IPR000782">
    <property type="entry name" value="FAS1_domain"/>
</dbReference>
<feature type="domain" description="FAS1" evidence="2">
    <location>
        <begin position="62"/>
        <end position="190"/>
    </location>
</feature>
<gene>
    <name evidence="3" type="ORF">G2W53_043047</name>
</gene>
<dbReference type="InterPro" id="IPR052806">
    <property type="entry name" value="Fasciclin-like_AGP"/>
</dbReference>
<dbReference type="FunFam" id="2.30.180.10:FF:000046">
    <property type="entry name" value="Fasciclin-like arabinogalactan family protein"/>
    <property type="match status" value="1"/>
</dbReference>
<evidence type="ECO:0000259" key="2">
    <source>
        <dbReference type="PROSITE" id="PS50213"/>
    </source>
</evidence>
<dbReference type="AlphaFoldDB" id="A0A834SI84"/>
<sequence>MNNWREKCGWYAVSKNSKKTTHQSFMDNLFIFIFLFPFLFLSASATPAALTQPLPIPPPQQIGNIIDALIGAGDFTGWVGILSMANPLVLPLSATLFVPQDGRDFISDHPVMDPLLFPYHVVPQRLSFSDLLLFKPHTRLPTLLPAMSISITNNSRSNFTLDDTLVTHPDLYATDAVAVHGVAAILDYSVFGNSFPLLPSPTTGDTSSSPPPPPSIGDSIGWRSDSACSCTEVPIVFLIFCVVLALKLQRNPISSVMHFPLGTLIGLTLKKRDYKDCCVHLTLTSWFLHKKMNFQFHRSWSNIYCLCTVETTIEASMDRCDEELWRYNAAVIDVTTIAEGICFLIAPSNAVAWLPDSEATLASESGLQVNLLNTGRKFSIFPKIFLQKRAGWNPGRWRDYPTYAMRFSLGTYLCYVTKGVLKLLIRIRKLK</sequence>
<comment type="caution">
    <text evidence="3">The sequence shown here is derived from an EMBL/GenBank/DDBJ whole genome shotgun (WGS) entry which is preliminary data.</text>
</comment>
<accession>A0A834SI84</accession>
<dbReference type="SUPFAM" id="SSF82153">
    <property type="entry name" value="FAS1 domain"/>
    <property type="match status" value="1"/>
</dbReference>
<keyword evidence="4" id="KW-1185">Reference proteome</keyword>
<dbReference type="PANTHER" id="PTHR33985:SF5">
    <property type="entry name" value="FASCICLIN-LIKE ARABINOGALACTAN FAMILY PROTEIN"/>
    <property type="match status" value="1"/>
</dbReference>
<dbReference type="EMBL" id="JAAIUW010000013">
    <property type="protein sequence ID" value="KAF7803936.1"/>
    <property type="molecule type" value="Genomic_DNA"/>
</dbReference>
<dbReference type="PROSITE" id="PS50213">
    <property type="entry name" value="FAS1"/>
    <property type="match status" value="1"/>
</dbReference>
<dbReference type="OrthoDB" id="2015130at2759"/>
<protein>
    <submittedName>
        <fullName evidence="3">FAS1 domain-containing protein</fullName>
    </submittedName>
</protein>
<evidence type="ECO:0000256" key="1">
    <source>
        <dbReference type="ARBA" id="ARBA00007843"/>
    </source>
</evidence>
<comment type="similarity">
    <text evidence="1">Belongs to the fasciclin-like AGP family.</text>
</comment>
<dbReference type="PANTHER" id="PTHR33985">
    <property type="entry name" value="OS02G0491300 PROTEIN-RELATED"/>
    <property type="match status" value="1"/>
</dbReference>
<reference evidence="3" key="1">
    <citation type="submission" date="2020-09" db="EMBL/GenBank/DDBJ databases">
        <title>Genome-Enabled Discovery of Anthraquinone Biosynthesis in Senna tora.</title>
        <authorList>
            <person name="Kang S.-H."/>
            <person name="Pandey R.P."/>
            <person name="Lee C.-M."/>
            <person name="Sim J.-S."/>
            <person name="Jeong J.-T."/>
            <person name="Choi B.-S."/>
            <person name="Jung M."/>
            <person name="Ginzburg D."/>
            <person name="Zhao K."/>
            <person name="Won S.Y."/>
            <person name="Oh T.-J."/>
            <person name="Yu Y."/>
            <person name="Kim N.-H."/>
            <person name="Lee O.R."/>
            <person name="Lee T.-H."/>
            <person name="Bashyal P."/>
            <person name="Kim T.-S."/>
            <person name="Lee W.-H."/>
            <person name="Kawkins C."/>
            <person name="Kim C.-K."/>
            <person name="Kim J.S."/>
            <person name="Ahn B.O."/>
            <person name="Rhee S.Y."/>
            <person name="Sohng J.K."/>
        </authorList>
    </citation>
    <scope>NUCLEOTIDE SEQUENCE</scope>
    <source>
        <tissue evidence="3">Leaf</tissue>
    </source>
</reference>
<evidence type="ECO:0000313" key="3">
    <source>
        <dbReference type="EMBL" id="KAF7803936.1"/>
    </source>
</evidence>
<evidence type="ECO:0000313" key="4">
    <source>
        <dbReference type="Proteomes" id="UP000634136"/>
    </source>
</evidence>
<dbReference type="InterPro" id="IPR036378">
    <property type="entry name" value="FAS1_dom_sf"/>
</dbReference>